<keyword evidence="2" id="KW-1185">Reference proteome</keyword>
<dbReference type="AlphaFoldDB" id="D1VSS3"/>
<sequence length="122" mass="14448">MNLINIFEKDSINNNEIKDFFEDFDFCIKYLGNTRNYEIAFVKKDFDLEDNDIVVVIEYRDFFNVVGELIKNTNITLRRVIKIGDQMQLRDIQNIYAPINIGSSEEVYKILGKAIYRLCLFD</sequence>
<dbReference type="EMBL" id="ADDO01000023">
    <property type="protein sequence ID" value="EFA90428.1"/>
    <property type="molecule type" value="Genomic_DNA"/>
</dbReference>
<organism evidence="1 2">
    <name type="scientific">Peptoniphilus lacrimalis 315-B</name>
    <dbReference type="NCBI Taxonomy" id="596330"/>
    <lineage>
        <taxon>Bacteria</taxon>
        <taxon>Bacillati</taxon>
        <taxon>Bacillota</taxon>
        <taxon>Tissierellia</taxon>
        <taxon>Tissierellales</taxon>
        <taxon>Peptoniphilaceae</taxon>
        <taxon>Peptoniphilus</taxon>
    </lineage>
</organism>
<protein>
    <recommendedName>
        <fullName evidence="3">Peptidase S24/S26A/S26B/S26C domain-containing protein</fullName>
    </recommendedName>
</protein>
<proteinExistence type="predicted"/>
<reference evidence="1 2" key="1">
    <citation type="submission" date="2009-12" db="EMBL/GenBank/DDBJ databases">
        <title>Genome Sequence of Peptoniphilus lacrimalis 315-B.</title>
        <authorList>
            <person name="Durkin A.S."/>
            <person name="Madupu R."/>
            <person name="Torralba M."/>
            <person name="Methe B."/>
            <person name="Sutton G."/>
            <person name="Strausberg R.L."/>
            <person name="Nelson K.E."/>
        </authorList>
    </citation>
    <scope>NUCLEOTIDE SEQUENCE [LARGE SCALE GENOMIC DNA]</scope>
    <source>
        <strain evidence="1 2">315-B</strain>
    </source>
</reference>
<dbReference type="Gene3D" id="2.10.109.10">
    <property type="entry name" value="Umud Fragment, subunit A"/>
    <property type="match status" value="1"/>
</dbReference>
<accession>D1VSS3</accession>
<evidence type="ECO:0008006" key="3">
    <source>
        <dbReference type="Google" id="ProtNLM"/>
    </source>
</evidence>
<dbReference type="RefSeq" id="WP_004824226.1">
    <property type="nucleotide sequence ID" value="NZ_ADDO01000023.1"/>
</dbReference>
<name>D1VSS3_9FIRM</name>
<evidence type="ECO:0000313" key="2">
    <source>
        <dbReference type="Proteomes" id="UP000005711"/>
    </source>
</evidence>
<comment type="caution">
    <text evidence="1">The sequence shown here is derived from an EMBL/GenBank/DDBJ whole genome shotgun (WGS) entry which is preliminary data.</text>
</comment>
<gene>
    <name evidence="1" type="ORF">HMPREF0628_1077</name>
</gene>
<evidence type="ECO:0000313" key="1">
    <source>
        <dbReference type="EMBL" id="EFA90428.1"/>
    </source>
</evidence>
<dbReference type="Proteomes" id="UP000005711">
    <property type="component" value="Unassembled WGS sequence"/>
</dbReference>